<dbReference type="SUPFAM" id="SSF81901">
    <property type="entry name" value="HCP-like"/>
    <property type="match status" value="2"/>
</dbReference>
<comment type="caution">
    <text evidence="2">The sequence shown here is derived from an EMBL/GenBank/DDBJ whole genome shotgun (WGS) entry which is preliminary data.</text>
</comment>
<dbReference type="SMART" id="SM00671">
    <property type="entry name" value="SEL1"/>
    <property type="match status" value="3"/>
</dbReference>
<sequence>MSMRLEGRILLTCLLAAACAAAPAREPDLERLFEQGKHDRFFAQAHERALQDDADALFLLGKAYHLGRGVEADEATARLHYQRARSLGSARASHNLGMMALEAGEIGKAIDLLEEALGRGLKTPTLYNLGRAHTPPEALSRFGLPAYIDGARTAASYYVRACEEAPGEDCREDAARQYVRAYLMALGGGLEQEEMADLREQALVWLRKGMDAGSGVSWTNYGALLLNDRDYAGAWEAFQQGAQRQQGVAHFHLGEMAGQGLGREARDRKLALSHYQQAAELGVEPARRKAFDLLLEQLESEDDPAALEHGIERLRALQPEPAYGEWKLGRIADRVRWGRFLAGTRQALPALPPQAGATLLLDACGLGLSQSHGAAYNIGEGSRWRLGAFTRPGRIERLSIRGEVDDRGCARFEMPVDDELYALLQQRALLVLSFPNYDLPLSLSRRGSTLALALQPVGTPLPAP</sequence>
<evidence type="ECO:0000313" key="2">
    <source>
        <dbReference type="EMBL" id="MCW4473023.1"/>
    </source>
</evidence>
<dbReference type="Proteomes" id="UP001209922">
    <property type="component" value="Unassembled WGS sequence"/>
</dbReference>
<dbReference type="InterPro" id="IPR011990">
    <property type="entry name" value="TPR-like_helical_dom_sf"/>
</dbReference>
<organism evidence="2 3">
    <name type="scientific">Xanthomonas chitinilytica</name>
    <dbReference type="NCBI Taxonomy" id="2989819"/>
    <lineage>
        <taxon>Bacteria</taxon>
        <taxon>Pseudomonadati</taxon>
        <taxon>Pseudomonadota</taxon>
        <taxon>Gammaproteobacteria</taxon>
        <taxon>Lysobacterales</taxon>
        <taxon>Lysobacteraceae</taxon>
        <taxon>Xanthomonas</taxon>
    </lineage>
</organism>
<feature type="chain" id="PRO_5047019110" description="Sel1 repeat family protein" evidence="1">
    <location>
        <begin position="25"/>
        <end position="464"/>
    </location>
</feature>
<dbReference type="PROSITE" id="PS51257">
    <property type="entry name" value="PROKAR_LIPOPROTEIN"/>
    <property type="match status" value="1"/>
</dbReference>
<evidence type="ECO:0008006" key="4">
    <source>
        <dbReference type="Google" id="ProtNLM"/>
    </source>
</evidence>
<keyword evidence="3" id="KW-1185">Reference proteome</keyword>
<proteinExistence type="predicted"/>
<dbReference type="PANTHER" id="PTHR11102">
    <property type="entry name" value="SEL-1-LIKE PROTEIN"/>
    <property type="match status" value="1"/>
</dbReference>
<dbReference type="Gene3D" id="1.25.40.10">
    <property type="entry name" value="Tetratricopeptide repeat domain"/>
    <property type="match status" value="2"/>
</dbReference>
<dbReference type="PANTHER" id="PTHR11102:SF160">
    <property type="entry name" value="ERAD-ASSOCIATED E3 UBIQUITIN-PROTEIN LIGASE COMPONENT HRD3"/>
    <property type="match status" value="1"/>
</dbReference>
<dbReference type="InterPro" id="IPR050767">
    <property type="entry name" value="Sel1_AlgK"/>
</dbReference>
<dbReference type="InterPro" id="IPR006597">
    <property type="entry name" value="Sel1-like"/>
</dbReference>
<dbReference type="EMBL" id="JAPCHY010000008">
    <property type="protein sequence ID" value="MCW4473023.1"/>
    <property type="molecule type" value="Genomic_DNA"/>
</dbReference>
<feature type="signal peptide" evidence="1">
    <location>
        <begin position="1"/>
        <end position="24"/>
    </location>
</feature>
<keyword evidence="1" id="KW-0732">Signal</keyword>
<dbReference type="RefSeq" id="WP_265128007.1">
    <property type="nucleotide sequence ID" value="NZ_JAPCHY010000008.1"/>
</dbReference>
<gene>
    <name evidence="2" type="ORF">OK345_10960</name>
</gene>
<evidence type="ECO:0000313" key="3">
    <source>
        <dbReference type="Proteomes" id="UP001209922"/>
    </source>
</evidence>
<accession>A0ABT3JX29</accession>
<reference evidence="2 3" key="1">
    <citation type="submission" date="2022-10" db="EMBL/GenBank/DDBJ databases">
        <title>Xanthomonas sp. H13-6.</title>
        <authorList>
            <person name="Liu X."/>
            <person name="Deng Z."/>
            <person name="Jiang Y."/>
            <person name="Yu T."/>
            <person name="Ai J."/>
        </authorList>
    </citation>
    <scope>NUCLEOTIDE SEQUENCE [LARGE SCALE GENOMIC DNA]</scope>
    <source>
        <strain evidence="2 3">H13-6</strain>
    </source>
</reference>
<dbReference type="Pfam" id="PF08238">
    <property type="entry name" value="Sel1"/>
    <property type="match status" value="2"/>
</dbReference>
<name>A0ABT3JX29_9XANT</name>
<protein>
    <recommendedName>
        <fullName evidence="4">Sel1 repeat family protein</fullName>
    </recommendedName>
</protein>
<evidence type="ECO:0000256" key="1">
    <source>
        <dbReference type="SAM" id="SignalP"/>
    </source>
</evidence>